<protein>
    <submittedName>
        <fullName evidence="2">Uncharacterized protein</fullName>
    </submittedName>
</protein>
<keyword evidence="3" id="KW-1185">Reference proteome</keyword>
<proteinExistence type="predicted"/>
<evidence type="ECO:0000313" key="2">
    <source>
        <dbReference type="EMBL" id="EIW79308.1"/>
    </source>
</evidence>
<feature type="compositionally biased region" description="Low complexity" evidence="1">
    <location>
        <begin position="174"/>
        <end position="197"/>
    </location>
</feature>
<dbReference type="GeneID" id="19208004"/>
<gene>
    <name evidence="2" type="ORF">CONPUDRAFT_59083</name>
</gene>
<dbReference type="EMBL" id="JH711581">
    <property type="protein sequence ID" value="EIW79308.1"/>
    <property type="molecule type" value="Genomic_DNA"/>
</dbReference>
<dbReference type="RefSeq" id="XP_007770418.1">
    <property type="nucleotide sequence ID" value="XM_007772228.1"/>
</dbReference>
<organism evidence="2 3">
    <name type="scientific">Coniophora puteana (strain RWD-64-598)</name>
    <name type="common">Brown rot fungus</name>
    <dbReference type="NCBI Taxonomy" id="741705"/>
    <lineage>
        <taxon>Eukaryota</taxon>
        <taxon>Fungi</taxon>
        <taxon>Dikarya</taxon>
        <taxon>Basidiomycota</taxon>
        <taxon>Agaricomycotina</taxon>
        <taxon>Agaricomycetes</taxon>
        <taxon>Agaricomycetidae</taxon>
        <taxon>Boletales</taxon>
        <taxon>Coniophorineae</taxon>
        <taxon>Coniophoraceae</taxon>
        <taxon>Coniophora</taxon>
    </lineage>
</organism>
<dbReference type="KEGG" id="cput:CONPUDRAFT_59083"/>
<evidence type="ECO:0000256" key="1">
    <source>
        <dbReference type="SAM" id="MobiDB-lite"/>
    </source>
</evidence>
<feature type="compositionally biased region" description="Pro residues" evidence="1">
    <location>
        <begin position="198"/>
        <end position="210"/>
    </location>
</feature>
<dbReference type="OrthoDB" id="3357341at2759"/>
<name>A0A5M3MJ88_CONPW</name>
<sequence length="395" mass="44004">MSLDQNLFTLALTPNSSDPSITDLVDPSGVVHYSKVRVPGAAYRIEVYDPISQSLLATATAPSATSKHKTVELYNPTQIVELKHTGTLSFRWSFKWEDHEFEWKREECYMIRKPDPPVLVTVTKEPRGRIQTSSVQMLDYNLNRFQVDDRKGLEIVILTALLTFQDSSDAYHRSPSASESVTPSTSSTATPASKPSPSSSPAPKRPPKPAPKTGVERISELQAGSGEVNVITVGSEGKVSDYATYCSSLLQDDAMLFVTVRSSDSDHVPKVLQVVEETKRARHKAGIDKELHQYVVYDSALPTQKGTRVIKLDDEPKDKSKFSGYTPPSSVAIHLSKIDIPELQPRSKYDSRPSMPSGSTVPPPNETKKERKEREKREKEQEKKLKKGKGRYLSF</sequence>
<feature type="region of interest" description="Disordered" evidence="1">
    <location>
        <begin position="342"/>
        <end position="395"/>
    </location>
</feature>
<comment type="caution">
    <text evidence="2">The sequence shown here is derived from an EMBL/GenBank/DDBJ whole genome shotgun (WGS) entry which is preliminary data.</text>
</comment>
<reference evidence="3" key="1">
    <citation type="journal article" date="2012" name="Science">
        <title>The Paleozoic origin of enzymatic lignin decomposition reconstructed from 31 fungal genomes.</title>
        <authorList>
            <person name="Floudas D."/>
            <person name="Binder M."/>
            <person name="Riley R."/>
            <person name="Barry K."/>
            <person name="Blanchette R.A."/>
            <person name="Henrissat B."/>
            <person name="Martinez A.T."/>
            <person name="Otillar R."/>
            <person name="Spatafora J.W."/>
            <person name="Yadav J.S."/>
            <person name="Aerts A."/>
            <person name="Benoit I."/>
            <person name="Boyd A."/>
            <person name="Carlson A."/>
            <person name="Copeland A."/>
            <person name="Coutinho P.M."/>
            <person name="de Vries R.P."/>
            <person name="Ferreira P."/>
            <person name="Findley K."/>
            <person name="Foster B."/>
            <person name="Gaskell J."/>
            <person name="Glotzer D."/>
            <person name="Gorecki P."/>
            <person name="Heitman J."/>
            <person name="Hesse C."/>
            <person name="Hori C."/>
            <person name="Igarashi K."/>
            <person name="Jurgens J.A."/>
            <person name="Kallen N."/>
            <person name="Kersten P."/>
            <person name="Kohler A."/>
            <person name="Kuees U."/>
            <person name="Kumar T.K.A."/>
            <person name="Kuo A."/>
            <person name="LaButti K."/>
            <person name="Larrondo L.F."/>
            <person name="Lindquist E."/>
            <person name="Ling A."/>
            <person name="Lombard V."/>
            <person name="Lucas S."/>
            <person name="Lundell T."/>
            <person name="Martin R."/>
            <person name="McLaughlin D.J."/>
            <person name="Morgenstern I."/>
            <person name="Morin E."/>
            <person name="Murat C."/>
            <person name="Nagy L.G."/>
            <person name="Nolan M."/>
            <person name="Ohm R.A."/>
            <person name="Patyshakuliyeva A."/>
            <person name="Rokas A."/>
            <person name="Ruiz-Duenas F.J."/>
            <person name="Sabat G."/>
            <person name="Salamov A."/>
            <person name="Samejima M."/>
            <person name="Schmutz J."/>
            <person name="Slot J.C."/>
            <person name="St John F."/>
            <person name="Stenlid J."/>
            <person name="Sun H."/>
            <person name="Sun S."/>
            <person name="Syed K."/>
            <person name="Tsang A."/>
            <person name="Wiebenga A."/>
            <person name="Young D."/>
            <person name="Pisabarro A."/>
            <person name="Eastwood D.C."/>
            <person name="Martin F."/>
            <person name="Cullen D."/>
            <person name="Grigoriev I.V."/>
            <person name="Hibbett D.S."/>
        </authorList>
    </citation>
    <scope>NUCLEOTIDE SEQUENCE [LARGE SCALE GENOMIC DNA]</scope>
    <source>
        <strain evidence="3">RWD-64-598 SS2</strain>
    </source>
</reference>
<feature type="region of interest" description="Disordered" evidence="1">
    <location>
        <begin position="169"/>
        <end position="214"/>
    </location>
</feature>
<feature type="compositionally biased region" description="Basic and acidic residues" evidence="1">
    <location>
        <begin position="342"/>
        <end position="351"/>
    </location>
</feature>
<accession>A0A5M3MJ88</accession>
<dbReference type="Proteomes" id="UP000053558">
    <property type="component" value="Unassembled WGS sequence"/>
</dbReference>
<evidence type="ECO:0000313" key="3">
    <source>
        <dbReference type="Proteomes" id="UP000053558"/>
    </source>
</evidence>
<dbReference type="AlphaFoldDB" id="A0A5M3MJ88"/>
<dbReference type="OMA" id="KWGFKWE"/>
<feature type="compositionally biased region" description="Basic and acidic residues" evidence="1">
    <location>
        <begin position="366"/>
        <end position="383"/>
    </location>
</feature>
<feature type="compositionally biased region" description="Basic residues" evidence="1">
    <location>
        <begin position="384"/>
        <end position="395"/>
    </location>
</feature>